<organism evidence="1 2">
    <name type="scientific">Tunturiibacter lichenicola</name>
    <dbReference type="NCBI Taxonomy" id="2051959"/>
    <lineage>
        <taxon>Bacteria</taxon>
        <taxon>Pseudomonadati</taxon>
        <taxon>Acidobacteriota</taxon>
        <taxon>Terriglobia</taxon>
        <taxon>Terriglobales</taxon>
        <taxon>Acidobacteriaceae</taxon>
        <taxon>Tunturiibacter</taxon>
    </lineage>
</organism>
<dbReference type="EMBL" id="JACCCU010000001">
    <property type="protein sequence ID" value="NYF89354.1"/>
    <property type="molecule type" value="Genomic_DNA"/>
</dbReference>
<protein>
    <submittedName>
        <fullName evidence="1">Uncharacterized protein</fullName>
    </submittedName>
</protein>
<name>A0A852VFY2_9BACT</name>
<evidence type="ECO:0000313" key="1">
    <source>
        <dbReference type="EMBL" id="NYF89354.1"/>
    </source>
</evidence>
<accession>A0A852VFY2</accession>
<dbReference type="Proteomes" id="UP000564385">
    <property type="component" value="Unassembled WGS sequence"/>
</dbReference>
<dbReference type="AlphaFoldDB" id="A0A852VFY2"/>
<reference evidence="1 2" key="1">
    <citation type="submission" date="2020-07" db="EMBL/GenBank/DDBJ databases">
        <title>Genomic Encyclopedia of Type Strains, Phase IV (KMG-V): Genome sequencing to study the core and pangenomes of soil and plant-associated prokaryotes.</title>
        <authorList>
            <person name="Whitman W."/>
        </authorList>
    </citation>
    <scope>NUCLEOTIDE SEQUENCE [LARGE SCALE GENOMIC DNA]</scope>
    <source>
        <strain evidence="1 2">M8UP22</strain>
    </source>
</reference>
<sequence>MSMLAERCAGRGGVGFSTVLPGEQQLLEDAVVASFMGALRLN</sequence>
<evidence type="ECO:0000313" key="2">
    <source>
        <dbReference type="Proteomes" id="UP000564385"/>
    </source>
</evidence>
<comment type="caution">
    <text evidence="1">The sequence shown here is derived from an EMBL/GenBank/DDBJ whole genome shotgun (WGS) entry which is preliminary data.</text>
</comment>
<proteinExistence type="predicted"/>
<gene>
    <name evidence="1" type="ORF">HDF08_001421</name>
</gene>